<evidence type="ECO:0000256" key="1">
    <source>
        <dbReference type="ARBA" id="ARBA00004141"/>
    </source>
</evidence>
<evidence type="ECO:0000313" key="9">
    <source>
        <dbReference type="WBParaSite" id="MBELARI_LOCUS20856"/>
    </source>
</evidence>
<dbReference type="PANTHER" id="PTHR20855">
    <property type="entry name" value="ADIPOR/PROGESTIN RECEPTOR-RELATED"/>
    <property type="match status" value="1"/>
</dbReference>
<name>A0AAF3F507_9BILA</name>
<feature type="transmembrane region" description="Helical" evidence="7">
    <location>
        <begin position="272"/>
        <end position="289"/>
    </location>
</feature>
<evidence type="ECO:0000256" key="2">
    <source>
        <dbReference type="ARBA" id="ARBA00007018"/>
    </source>
</evidence>
<keyword evidence="6" id="KW-0479">Metal-binding</keyword>
<dbReference type="InterPro" id="IPR004254">
    <property type="entry name" value="AdipoR/HlyIII-related"/>
</dbReference>
<evidence type="ECO:0000313" key="8">
    <source>
        <dbReference type="Proteomes" id="UP000887575"/>
    </source>
</evidence>
<accession>A0AAF3F507</accession>
<evidence type="ECO:0000256" key="6">
    <source>
        <dbReference type="PIRSR" id="PIRSR604254-1"/>
    </source>
</evidence>
<feature type="transmembrane region" description="Helical" evidence="7">
    <location>
        <begin position="72"/>
        <end position="92"/>
    </location>
</feature>
<keyword evidence="8" id="KW-1185">Reference proteome</keyword>
<dbReference type="WBParaSite" id="MBELARI_LOCUS20856">
    <property type="protein sequence ID" value="MBELARI_LOCUS20856"/>
    <property type="gene ID" value="MBELARI_LOCUS20856"/>
</dbReference>
<feature type="transmembrane region" description="Helical" evidence="7">
    <location>
        <begin position="135"/>
        <end position="156"/>
    </location>
</feature>
<proteinExistence type="inferred from homology"/>
<dbReference type="GO" id="GO:0046872">
    <property type="term" value="F:metal ion binding"/>
    <property type="evidence" value="ECO:0007669"/>
    <property type="project" value="UniProtKB-KW"/>
</dbReference>
<feature type="binding site" evidence="6">
    <location>
        <position position="241"/>
    </location>
    <ligand>
        <name>Zn(2+)</name>
        <dbReference type="ChEBI" id="CHEBI:29105"/>
    </ligand>
</feature>
<dbReference type="GO" id="GO:0016020">
    <property type="term" value="C:membrane"/>
    <property type="evidence" value="ECO:0007669"/>
    <property type="project" value="UniProtKB-SubCell"/>
</dbReference>
<feature type="transmembrane region" description="Helical" evidence="7">
    <location>
        <begin position="41"/>
        <end position="60"/>
    </location>
</feature>
<dbReference type="PANTHER" id="PTHR20855:SF92">
    <property type="entry name" value="PROGESTIN AND ADIPOQ RECEPTOR FAMILY MEMBER 3-LIKE"/>
    <property type="match status" value="1"/>
</dbReference>
<comment type="similarity">
    <text evidence="2">Belongs to the ADIPOR family.</text>
</comment>
<feature type="transmembrane region" description="Helical" evidence="7">
    <location>
        <begin position="206"/>
        <end position="222"/>
    </location>
</feature>
<evidence type="ECO:0000256" key="5">
    <source>
        <dbReference type="ARBA" id="ARBA00023136"/>
    </source>
</evidence>
<organism evidence="8 9">
    <name type="scientific">Mesorhabditis belari</name>
    <dbReference type="NCBI Taxonomy" id="2138241"/>
    <lineage>
        <taxon>Eukaryota</taxon>
        <taxon>Metazoa</taxon>
        <taxon>Ecdysozoa</taxon>
        <taxon>Nematoda</taxon>
        <taxon>Chromadorea</taxon>
        <taxon>Rhabditida</taxon>
        <taxon>Rhabditina</taxon>
        <taxon>Rhabditomorpha</taxon>
        <taxon>Rhabditoidea</taxon>
        <taxon>Rhabditidae</taxon>
        <taxon>Mesorhabditinae</taxon>
        <taxon>Mesorhabditis</taxon>
    </lineage>
</organism>
<reference evidence="9" key="1">
    <citation type="submission" date="2024-02" db="UniProtKB">
        <authorList>
            <consortium name="WormBaseParasite"/>
        </authorList>
    </citation>
    <scope>IDENTIFICATION</scope>
</reference>
<feature type="transmembrane region" description="Helical" evidence="7">
    <location>
        <begin position="168"/>
        <end position="186"/>
    </location>
</feature>
<dbReference type="Proteomes" id="UP000887575">
    <property type="component" value="Unassembled WGS sequence"/>
</dbReference>
<evidence type="ECO:0000256" key="4">
    <source>
        <dbReference type="ARBA" id="ARBA00022989"/>
    </source>
</evidence>
<feature type="binding site" evidence="6">
    <location>
        <position position="237"/>
    </location>
    <ligand>
        <name>Zn(2+)</name>
        <dbReference type="ChEBI" id="CHEBI:29105"/>
    </ligand>
</feature>
<dbReference type="GO" id="GO:0038023">
    <property type="term" value="F:signaling receptor activity"/>
    <property type="evidence" value="ECO:0007669"/>
    <property type="project" value="TreeGrafter"/>
</dbReference>
<feature type="transmembrane region" description="Helical" evidence="7">
    <location>
        <begin position="229"/>
        <end position="252"/>
    </location>
</feature>
<keyword evidence="4 7" id="KW-1133">Transmembrane helix</keyword>
<dbReference type="AlphaFoldDB" id="A0AAF3F507"/>
<keyword evidence="3 7" id="KW-0812">Transmembrane</keyword>
<evidence type="ECO:0000256" key="3">
    <source>
        <dbReference type="ARBA" id="ARBA00022692"/>
    </source>
</evidence>
<feature type="binding site" evidence="6">
    <location>
        <position position="90"/>
    </location>
    <ligand>
        <name>Zn(2+)</name>
        <dbReference type="ChEBI" id="CHEBI:29105"/>
    </ligand>
</feature>
<feature type="transmembrane region" description="Helical" evidence="7">
    <location>
        <begin position="101"/>
        <end position="123"/>
    </location>
</feature>
<comment type="subcellular location">
    <subcellularLocation>
        <location evidence="1">Membrane</location>
        <topology evidence="1">Multi-pass membrane protein</topology>
    </subcellularLocation>
</comment>
<keyword evidence="6" id="KW-0862">Zinc</keyword>
<dbReference type="Pfam" id="PF03006">
    <property type="entry name" value="HlyIII"/>
    <property type="match status" value="1"/>
</dbReference>
<evidence type="ECO:0000256" key="7">
    <source>
        <dbReference type="SAM" id="Phobius"/>
    </source>
</evidence>
<protein>
    <submittedName>
        <fullName evidence="9">Uncharacterized protein</fullName>
    </submittedName>
</protein>
<keyword evidence="5 7" id="KW-0472">Membrane</keyword>
<sequence length="301" mass="34791">MLTSTEVPMLLQRLHIHNGYRPLHQPRFYYYRSAFLLHNELINVWTHFLPIVLLAYYYVIPEIQSETPRFPALVLHFGTACLMAGSTIAHLLHSRSPLDHVFWFCVDFAGIGIWSLCIGLQRFSAEHDSGLLFDLLYLPSLLIFVIPIQFMTTTVFFVTRPHWKLRHLIRLLACLIMAIYLNAPLTRRFWTIPIETSPSLQMHSKSFQWLLVSGIFMGGNVPERWAPGIFDLVGYGHQLFHLCIIMVAWNLVDAAHLDCDLETASPFLPKNLATLIVLFIGIGVIFETIRRLMRIAKEKYQ</sequence>